<gene>
    <name evidence="2" type="ORF">SAMN05421642_110174</name>
</gene>
<dbReference type="OrthoDB" id="4477156at2"/>
<accession>A0A239KH47</accession>
<protein>
    <submittedName>
        <fullName evidence="2">Uncharacterized protein</fullName>
    </submittedName>
</protein>
<keyword evidence="3" id="KW-1185">Reference proteome</keyword>
<reference evidence="3" key="1">
    <citation type="submission" date="2017-06" db="EMBL/GenBank/DDBJ databases">
        <authorList>
            <person name="Varghese N."/>
            <person name="Submissions S."/>
        </authorList>
    </citation>
    <scope>NUCLEOTIDE SEQUENCE [LARGE SCALE GENOMIC DNA]</scope>
    <source>
        <strain evidence="3">JCM 23211</strain>
    </source>
</reference>
<dbReference type="AlphaFoldDB" id="A0A239KH47"/>
<name>A0A239KH47_9NOCA</name>
<dbReference type="Proteomes" id="UP000198327">
    <property type="component" value="Unassembled WGS sequence"/>
</dbReference>
<sequence>MVWSRGMGRSAAYAAVLVVLATGTAACSGSVRASDERCSGGEAPSVRITGDEAPLWADRWVPGAGGSLGGGVVTQAGDDDSTFQRVYSCVGLADGTWTAMSMGSSTTEQRAVRVGIEDYFYRAGDLTVEDRRYAVDVIVAQTDSEEARFGVAFWPLVEPRSLDDIYGGAYVVQRMREAGVF</sequence>
<organism evidence="2 3">
    <name type="scientific">Rhodococcoides kyotonense</name>
    <dbReference type="NCBI Taxonomy" id="398843"/>
    <lineage>
        <taxon>Bacteria</taxon>
        <taxon>Bacillati</taxon>
        <taxon>Actinomycetota</taxon>
        <taxon>Actinomycetes</taxon>
        <taxon>Mycobacteriales</taxon>
        <taxon>Nocardiaceae</taxon>
        <taxon>Rhodococcoides</taxon>
    </lineage>
</organism>
<dbReference type="RefSeq" id="WP_141136503.1">
    <property type="nucleotide sequence ID" value="NZ_FZOW01000010.1"/>
</dbReference>
<dbReference type="PROSITE" id="PS51257">
    <property type="entry name" value="PROKAR_LIPOPROTEIN"/>
    <property type="match status" value="1"/>
</dbReference>
<keyword evidence="1" id="KW-0732">Signal</keyword>
<evidence type="ECO:0000313" key="2">
    <source>
        <dbReference type="EMBL" id="SNT17491.1"/>
    </source>
</evidence>
<evidence type="ECO:0000313" key="3">
    <source>
        <dbReference type="Proteomes" id="UP000198327"/>
    </source>
</evidence>
<dbReference type="EMBL" id="FZOW01000010">
    <property type="protein sequence ID" value="SNT17491.1"/>
    <property type="molecule type" value="Genomic_DNA"/>
</dbReference>
<evidence type="ECO:0000256" key="1">
    <source>
        <dbReference type="SAM" id="SignalP"/>
    </source>
</evidence>
<proteinExistence type="predicted"/>
<feature type="signal peptide" evidence="1">
    <location>
        <begin position="1"/>
        <end position="33"/>
    </location>
</feature>
<feature type="chain" id="PRO_5012647405" evidence="1">
    <location>
        <begin position="34"/>
        <end position="181"/>
    </location>
</feature>